<keyword evidence="2" id="KW-1185">Reference proteome</keyword>
<dbReference type="RefSeq" id="WP_175277071.1">
    <property type="nucleotide sequence ID" value="NZ_CP054836.1"/>
</dbReference>
<dbReference type="AlphaFoldDB" id="A0A6N1VJ00"/>
<accession>A0A6N1VJ00</accession>
<dbReference type="Proteomes" id="UP000509367">
    <property type="component" value="Chromosome"/>
</dbReference>
<gene>
    <name evidence="1" type="ORF">HTY61_12290</name>
</gene>
<evidence type="ECO:0000313" key="1">
    <source>
        <dbReference type="EMBL" id="QKV19179.1"/>
    </source>
</evidence>
<evidence type="ECO:0000313" key="2">
    <source>
        <dbReference type="Proteomes" id="UP000509367"/>
    </source>
</evidence>
<organism evidence="1 2">
    <name type="scientific">Oricola thermophila</name>
    <dbReference type="NCBI Taxonomy" id="2742145"/>
    <lineage>
        <taxon>Bacteria</taxon>
        <taxon>Pseudomonadati</taxon>
        <taxon>Pseudomonadota</taxon>
        <taxon>Alphaproteobacteria</taxon>
        <taxon>Hyphomicrobiales</taxon>
        <taxon>Ahrensiaceae</taxon>
        <taxon>Oricola</taxon>
    </lineage>
</organism>
<proteinExistence type="predicted"/>
<protein>
    <submittedName>
        <fullName evidence="1">Uncharacterized protein</fullName>
    </submittedName>
</protein>
<sequence length="66" mass="7329">MGDDIFPIAERDRERLGRYLECRSALMPPARELIEKALMDGWTASEIAGALVSLAAELFPYEDSGN</sequence>
<reference evidence="1 2" key="1">
    <citation type="submission" date="2020-06" db="EMBL/GenBank/DDBJ databases">
        <title>Oricola thermophila sp. nov. isolated from a tidal sediments.</title>
        <authorList>
            <person name="Kwon K.K."/>
            <person name="Yang S.-H."/>
            <person name="Park M.-J."/>
        </authorList>
    </citation>
    <scope>NUCLEOTIDE SEQUENCE [LARGE SCALE GENOMIC DNA]</scope>
    <source>
        <strain evidence="1 2">MEBiC13590</strain>
    </source>
</reference>
<name>A0A6N1VJ00_9HYPH</name>
<dbReference type="KEGG" id="orm:HTY61_12290"/>
<dbReference type="EMBL" id="CP054836">
    <property type="protein sequence ID" value="QKV19179.1"/>
    <property type="molecule type" value="Genomic_DNA"/>
</dbReference>